<evidence type="ECO:0000256" key="6">
    <source>
        <dbReference type="ARBA" id="ARBA00022989"/>
    </source>
</evidence>
<dbReference type="PANTHER" id="PTHR11132">
    <property type="entry name" value="SOLUTE CARRIER FAMILY 35"/>
    <property type="match status" value="1"/>
</dbReference>
<keyword evidence="4 8" id="KW-0812">Transmembrane</keyword>
<dbReference type="HOGENOM" id="CLU_048347_4_0_1"/>
<dbReference type="EMBL" id="DS499600">
    <property type="protein sequence ID" value="EDP49142.1"/>
    <property type="molecule type" value="Genomic_DNA"/>
</dbReference>
<organism evidence="9 10">
    <name type="scientific">Aspergillus fumigatus (strain CBS 144.89 / FGSC A1163 / CEA10)</name>
    <name type="common">Neosartorya fumigata</name>
    <dbReference type="NCBI Taxonomy" id="451804"/>
    <lineage>
        <taxon>Eukaryota</taxon>
        <taxon>Fungi</taxon>
        <taxon>Dikarya</taxon>
        <taxon>Ascomycota</taxon>
        <taxon>Pezizomycotina</taxon>
        <taxon>Eurotiomycetes</taxon>
        <taxon>Eurotiomycetidae</taxon>
        <taxon>Eurotiales</taxon>
        <taxon>Aspergillaceae</taxon>
        <taxon>Aspergillus</taxon>
        <taxon>Aspergillus subgen. Fumigati</taxon>
    </lineage>
</organism>
<comment type="subcellular location">
    <subcellularLocation>
        <location evidence="8">Golgi apparatus membrane</location>
        <topology evidence="8">Multi-pass membrane protein</topology>
    </subcellularLocation>
    <subcellularLocation>
        <location evidence="8">Cytoplasmic vesicle membrane</location>
        <topology evidence="8">Multi-pass membrane protein</topology>
    </subcellularLocation>
    <subcellularLocation>
        <location evidence="8">Endoplasmic reticulum membrane</location>
        <topology evidence="8">Multi-pass membrane protein</topology>
    </subcellularLocation>
</comment>
<evidence type="ECO:0000313" key="9">
    <source>
        <dbReference type="EMBL" id="EDP49142.1"/>
    </source>
</evidence>
<dbReference type="VEuPathDB" id="FungiDB:AFUB_085910"/>
<dbReference type="GO" id="GO:0000139">
    <property type="term" value="C:Golgi membrane"/>
    <property type="evidence" value="ECO:0007669"/>
    <property type="project" value="UniProtKB-SubCell"/>
</dbReference>
<protein>
    <recommendedName>
        <fullName evidence="8">GDP-mannose transporter</fullName>
        <shortName evidence="8">GMT</shortName>
    </recommendedName>
</protein>
<evidence type="ECO:0000256" key="5">
    <source>
        <dbReference type="ARBA" id="ARBA00022824"/>
    </source>
</evidence>
<feature type="transmembrane region" description="Helical" evidence="8">
    <location>
        <begin position="203"/>
        <end position="224"/>
    </location>
</feature>
<evidence type="ECO:0000256" key="8">
    <source>
        <dbReference type="RuleBase" id="RU367097"/>
    </source>
</evidence>
<dbReference type="Proteomes" id="UP000001699">
    <property type="component" value="Unassembled WGS sequence"/>
</dbReference>
<evidence type="ECO:0000313" key="10">
    <source>
        <dbReference type="Proteomes" id="UP000001699"/>
    </source>
</evidence>
<dbReference type="GO" id="GO:0030659">
    <property type="term" value="C:cytoplasmic vesicle membrane"/>
    <property type="evidence" value="ECO:0007669"/>
    <property type="project" value="UniProtKB-SubCell"/>
</dbReference>
<feature type="transmembrane region" description="Helical" evidence="8">
    <location>
        <begin position="86"/>
        <end position="104"/>
    </location>
</feature>
<keyword evidence="6 8" id="KW-1133">Transmembrane helix</keyword>
<feature type="transmembrane region" description="Helical" evidence="8">
    <location>
        <begin position="271"/>
        <end position="293"/>
    </location>
</feature>
<evidence type="ECO:0000256" key="1">
    <source>
        <dbReference type="ARBA" id="ARBA00003420"/>
    </source>
</evidence>
<gene>
    <name evidence="9" type="ORF">AFUB_085910</name>
</gene>
<dbReference type="InterPro" id="IPR050186">
    <property type="entry name" value="TPT_transporter"/>
</dbReference>
<keyword evidence="10" id="KW-1185">Reference proteome</keyword>
<keyword evidence="5 8" id="KW-0256">Endoplasmic reticulum</keyword>
<evidence type="ECO:0000256" key="2">
    <source>
        <dbReference type="ARBA" id="ARBA00010425"/>
    </source>
</evidence>
<dbReference type="AlphaFoldDB" id="B0YAU9"/>
<keyword evidence="8" id="KW-0813">Transport</keyword>
<accession>B0YAU9</accession>
<proteinExistence type="inferred from homology"/>
<dbReference type="PhylomeDB" id="B0YAU9"/>
<comment type="function">
    <text evidence="1 8">Involved in the import of GDP-mannose from the cytoplasm into the Golgi lumen.</text>
</comment>
<feature type="transmembrane region" description="Helical" evidence="8">
    <location>
        <begin position="172"/>
        <end position="191"/>
    </location>
</feature>
<keyword evidence="8" id="KW-0762">Sugar transport</keyword>
<dbReference type="OrthoDB" id="5547497at2759"/>
<keyword evidence="7 8" id="KW-0472">Membrane</keyword>
<reference evidence="9 10" key="1">
    <citation type="journal article" date="2008" name="PLoS Genet.">
        <title>Genomic islands in the pathogenic filamentous fungus Aspergillus fumigatus.</title>
        <authorList>
            <person name="Fedorova N.D."/>
            <person name="Khaldi N."/>
            <person name="Joardar V.S."/>
            <person name="Maiti R."/>
            <person name="Amedeo P."/>
            <person name="Anderson M.J."/>
            <person name="Crabtree J."/>
            <person name="Silva J.C."/>
            <person name="Badger J.H."/>
            <person name="Albarraq A."/>
            <person name="Angiuoli S."/>
            <person name="Bussey H."/>
            <person name="Bowyer P."/>
            <person name="Cotty P.J."/>
            <person name="Dyer P.S."/>
            <person name="Egan A."/>
            <person name="Galens K."/>
            <person name="Fraser-Liggett C.M."/>
            <person name="Haas B.J."/>
            <person name="Inman J.M."/>
            <person name="Kent R."/>
            <person name="Lemieux S."/>
            <person name="Malavazi I."/>
            <person name="Orvis J."/>
            <person name="Roemer T."/>
            <person name="Ronning C.M."/>
            <person name="Sundaram J.P."/>
            <person name="Sutton G."/>
            <person name="Turner G."/>
            <person name="Venter J.C."/>
            <person name="White O.R."/>
            <person name="Whitty B.R."/>
            <person name="Youngman P."/>
            <person name="Wolfe K.H."/>
            <person name="Goldman G.H."/>
            <person name="Wortman J.R."/>
            <person name="Jiang B."/>
            <person name="Denning D.W."/>
            <person name="Nierman W.C."/>
        </authorList>
    </citation>
    <scope>NUCLEOTIDE SEQUENCE [LARGE SCALE GENOMIC DNA]</scope>
    <source>
        <strain evidence="10">CBS 144.89 / FGSC A1163 / CEA10</strain>
    </source>
</reference>
<evidence type="ECO:0000256" key="7">
    <source>
        <dbReference type="ARBA" id="ARBA00023136"/>
    </source>
</evidence>
<evidence type="ECO:0000256" key="4">
    <source>
        <dbReference type="ARBA" id="ARBA00022692"/>
    </source>
</evidence>
<comment type="subunit">
    <text evidence="3 8">Homooligomer.</text>
</comment>
<name>B0YAU9_ASPFC</name>
<dbReference type="GO" id="GO:0005789">
    <property type="term" value="C:endoplasmic reticulum membrane"/>
    <property type="evidence" value="ECO:0007669"/>
    <property type="project" value="UniProtKB-SubCell"/>
</dbReference>
<feature type="transmembrane region" description="Helical" evidence="8">
    <location>
        <begin position="149"/>
        <end position="166"/>
    </location>
</feature>
<feature type="transmembrane region" description="Helical" evidence="8">
    <location>
        <begin position="244"/>
        <end position="264"/>
    </location>
</feature>
<sequence length="380" mass="41307">MGRYGIPNTMAVSLAANVRPDAEKAIEPLKPWPFSWWFKSPLNLRENVEQEGNNGPRSSQARLAIWTIIFTNKSIFVNESFGNCQIAFASYHFFVTGFTLWMASRPWCGVFTAKGVPVYQTLHLAVLMCLQVILQNLSLAYSSVIFHQLVRLLLTPLTALLNYLLYRSRIPTASIIPLIMLCAGVGTMSYYDTLPRTDGKITASSKGAVFAFTGVVASALYTAFVGRYHRKFEISSVQLLLNQAPLSAAMLLCVVPFAETLPATAGLSTSLYVSIMASGILACLVNLSQFIIIDSVGPVSSTVIGHLKTCIIVGLGWALSDRPISRGCLVGILMALTGMTFAWQPLKSCDSCANCSNAAVDMPDETVATYEVVTLLECLS</sequence>
<keyword evidence="8" id="KW-0333">Golgi apparatus</keyword>
<comment type="similarity">
    <text evidence="2 8">Belongs to the TPT transporter family. SLC35D subfamily.</text>
</comment>
<keyword evidence="8" id="KW-0968">Cytoplasmic vesicle</keyword>
<evidence type="ECO:0000256" key="3">
    <source>
        <dbReference type="ARBA" id="ARBA00011182"/>
    </source>
</evidence>